<dbReference type="Pfam" id="PF01988">
    <property type="entry name" value="VIT1"/>
    <property type="match status" value="1"/>
</dbReference>
<dbReference type="CDD" id="cd02432">
    <property type="entry name" value="Nodulin-21_like_1"/>
    <property type="match status" value="1"/>
</dbReference>
<comment type="subcellular location">
    <subcellularLocation>
        <location evidence="1">Endomembrane system</location>
        <topology evidence="1">Multi-pass membrane protein</topology>
    </subcellularLocation>
</comment>
<dbReference type="OrthoDB" id="188924at2"/>
<keyword evidence="2 5" id="KW-0812">Transmembrane</keyword>
<evidence type="ECO:0000256" key="2">
    <source>
        <dbReference type="ARBA" id="ARBA00022692"/>
    </source>
</evidence>
<dbReference type="PATRIC" id="fig|1423755.3.peg.440"/>
<dbReference type="PANTHER" id="PTHR31851">
    <property type="entry name" value="FE(2+)/MN(2+) TRANSPORTER PCL1"/>
    <property type="match status" value="1"/>
</dbReference>
<dbReference type="AlphaFoldDB" id="A0A0R1WNJ8"/>
<comment type="caution">
    <text evidence="6">The sequence shown here is derived from an EMBL/GenBank/DDBJ whole genome shotgun (WGS) entry which is preliminary data.</text>
</comment>
<dbReference type="GO" id="GO:0005384">
    <property type="term" value="F:manganese ion transmembrane transporter activity"/>
    <property type="evidence" value="ECO:0007669"/>
    <property type="project" value="InterPro"/>
</dbReference>
<feature type="transmembrane region" description="Helical" evidence="5">
    <location>
        <begin position="146"/>
        <end position="170"/>
    </location>
</feature>
<dbReference type="InterPro" id="IPR008217">
    <property type="entry name" value="Ccc1_fam"/>
</dbReference>
<organism evidence="6 7">
    <name type="scientific">Ligilactobacillus hayakitensis DSM 18933 = JCM 14209</name>
    <dbReference type="NCBI Taxonomy" id="1423755"/>
    <lineage>
        <taxon>Bacteria</taxon>
        <taxon>Bacillati</taxon>
        <taxon>Bacillota</taxon>
        <taxon>Bacilli</taxon>
        <taxon>Lactobacillales</taxon>
        <taxon>Lactobacillaceae</taxon>
        <taxon>Ligilactobacillus</taxon>
    </lineage>
</organism>
<feature type="transmembrane region" description="Helical" evidence="5">
    <location>
        <begin position="205"/>
        <end position="223"/>
    </location>
</feature>
<keyword evidence="7" id="KW-1185">Reference proteome</keyword>
<evidence type="ECO:0000256" key="5">
    <source>
        <dbReference type="SAM" id="Phobius"/>
    </source>
</evidence>
<evidence type="ECO:0000256" key="3">
    <source>
        <dbReference type="ARBA" id="ARBA00022989"/>
    </source>
</evidence>
<protein>
    <recommendedName>
        <fullName evidence="8">Integral membrane protein</fullName>
    </recommendedName>
</protein>
<accession>A0A0R1WNJ8</accession>
<evidence type="ECO:0000256" key="4">
    <source>
        <dbReference type="ARBA" id="ARBA00023136"/>
    </source>
</evidence>
<keyword evidence="3 5" id="KW-1133">Transmembrane helix</keyword>
<reference evidence="6 7" key="1">
    <citation type="journal article" date="2015" name="Genome Announc.">
        <title>Expanding the biotechnology potential of lactobacilli through comparative genomics of 213 strains and associated genera.</title>
        <authorList>
            <person name="Sun Z."/>
            <person name="Harris H.M."/>
            <person name="McCann A."/>
            <person name="Guo C."/>
            <person name="Argimon S."/>
            <person name="Zhang W."/>
            <person name="Yang X."/>
            <person name="Jeffery I.B."/>
            <person name="Cooney J.C."/>
            <person name="Kagawa T.F."/>
            <person name="Liu W."/>
            <person name="Song Y."/>
            <person name="Salvetti E."/>
            <person name="Wrobel A."/>
            <person name="Rasinkangas P."/>
            <person name="Parkhill J."/>
            <person name="Rea M.C."/>
            <person name="O'Sullivan O."/>
            <person name="Ritari J."/>
            <person name="Douillard F.P."/>
            <person name="Paul Ross R."/>
            <person name="Yang R."/>
            <person name="Briner A.E."/>
            <person name="Felis G.E."/>
            <person name="de Vos W.M."/>
            <person name="Barrangou R."/>
            <person name="Klaenhammer T.R."/>
            <person name="Caufield P.W."/>
            <person name="Cui Y."/>
            <person name="Zhang H."/>
            <person name="O'Toole P.W."/>
        </authorList>
    </citation>
    <scope>NUCLEOTIDE SEQUENCE [LARGE SCALE GENOMIC DNA]</scope>
    <source>
        <strain evidence="6 7">DSM 18933</strain>
    </source>
</reference>
<dbReference type="eggNOG" id="COG1814">
    <property type="taxonomic scope" value="Bacteria"/>
</dbReference>
<name>A0A0R1WNJ8_9LACO</name>
<keyword evidence="4 5" id="KW-0472">Membrane</keyword>
<evidence type="ECO:0000256" key="1">
    <source>
        <dbReference type="ARBA" id="ARBA00004127"/>
    </source>
</evidence>
<dbReference type="STRING" id="1423755.FC40_GL000397"/>
<evidence type="ECO:0000313" key="6">
    <source>
        <dbReference type="EMBL" id="KRM19233.1"/>
    </source>
</evidence>
<proteinExistence type="predicted"/>
<evidence type="ECO:0000313" key="7">
    <source>
        <dbReference type="Proteomes" id="UP000051054"/>
    </source>
</evidence>
<evidence type="ECO:0008006" key="8">
    <source>
        <dbReference type="Google" id="ProtNLM"/>
    </source>
</evidence>
<dbReference type="GO" id="GO:0012505">
    <property type="term" value="C:endomembrane system"/>
    <property type="evidence" value="ECO:0007669"/>
    <property type="project" value="UniProtKB-SubCell"/>
</dbReference>
<feature type="transmembrane region" description="Helical" evidence="5">
    <location>
        <begin position="176"/>
        <end position="193"/>
    </location>
</feature>
<feature type="transmembrane region" description="Helical" evidence="5">
    <location>
        <begin position="21"/>
        <end position="39"/>
    </location>
</feature>
<dbReference type="GO" id="GO:0030026">
    <property type="term" value="P:intracellular manganese ion homeostasis"/>
    <property type="evidence" value="ECO:0007669"/>
    <property type="project" value="InterPro"/>
</dbReference>
<dbReference type="EMBL" id="AZGD01000081">
    <property type="protein sequence ID" value="KRM19233.1"/>
    <property type="molecule type" value="Genomic_DNA"/>
</dbReference>
<sequence>MSKKKKQTMEEKMNTLRAGVLGSNDGILTVVGVLFSVGAATSSRFTILLAGLADLVACALSMSAGEYASVSVQRDTEKSAVEEVKEDLKNDFEGQLQQVKEYYENKGVSKTTANAIANNLLNGPNAISTMVNVRHGFDVDQYLSPWMAAFSSLFSAALGGLFPLLAMTYAPRTIEWQATILAVIISVGLTGFISAKIGKSDPKVAMIRNIIIGIITMAIHYYIGQLM</sequence>
<gene>
    <name evidence="6" type="ORF">FC40_GL000397</name>
</gene>
<dbReference type="RefSeq" id="WP_025022544.1">
    <property type="nucleotide sequence ID" value="NZ_AZGD01000081.1"/>
</dbReference>
<dbReference type="Proteomes" id="UP000051054">
    <property type="component" value="Unassembled WGS sequence"/>
</dbReference>